<sequence>MGRVNMPLAVGKGPNPPFARASSLSASPRPPLPGRRRARVFFGSPAACRDSRKAASPPPSESKAGLLYELRALAKLHSSD</sequence>
<reference evidence="2" key="2">
    <citation type="submission" date="2018-05" db="EMBL/GenBank/DDBJ databases">
        <title>OmerRS3 (Oryza meridionalis Reference Sequence Version 3).</title>
        <authorList>
            <person name="Zhang J."/>
            <person name="Kudrna D."/>
            <person name="Lee S."/>
            <person name="Talag J."/>
            <person name="Welchert J."/>
            <person name="Wing R.A."/>
        </authorList>
    </citation>
    <scope>NUCLEOTIDE SEQUENCE [LARGE SCALE GENOMIC DNA]</scope>
    <source>
        <strain evidence="2">cv. OR44</strain>
    </source>
</reference>
<dbReference type="Gramene" id="OMERI02G05150.1">
    <property type="protein sequence ID" value="OMERI02G05150.1"/>
    <property type="gene ID" value="OMERI02G05150"/>
</dbReference>
<feature type="compositionally biased region" description="Low complexity" evidence="1">
    <location>
        <begin position="18"/>
        <end position="27"/>
    </location>
</feature>
<evidence type="ECO:0000256" key="1">
    <source>
        <dbReference type="SAM" id="MobiDB-lite"/>
    </source>
</evidence>
<keyword evidence="3" id="KW-1185">Reference proteome</keyword>
<dbReference type="AlphaFoldDB" id="A0A0E0CFU8"/>
<protein>
    <submittedName>
        <fullName evidence="2">Uncharacterized protein</fullName>
    </submittedName>
</protein>
<organism evidence="2">
    <name type="scientific">Oryza meridionalis</name>
    <dbReference type="NCBI Taxonomy" id="40149"/>
    <lineage>
        <taxon>Eukaryota</taxon>
        <taxon>Viridiplantae</taxon>
        <taxon>Streptophyta</taxon>
        <taxon>Embryophyta</taxon>
        <taxon>Tracheophyta</taxon>
        <taxon>Spermatophyta</taxon>
        <taxon>Magnoliopsida</taxon>
        <taxon>Liliopsida</taxon>
        <taxon>Poales</taxon>
        <taxon>Poaceae</taxon>
        <taxon>BOP clade</taxon>
        <taxon>Oryzoideae</taxon>
        <taxon>Oryzeae</taxon>
        <taxon>Oryzinae</taxon>
        <taxon>Oryza</taxon>
    </lineage>
</organism>
<reference evidence="2" key="1">
    <citation type="submission" date="2015-04" db="UniProtKB">
        <authorList>
            <consortium name="EnsemblPlants"/>
        </authorList>
    </citation>
    <scope>IDENTIFICATION</scope>
</reference>
<dbReference type="Proteomes" id="UP000008021">
    <property type="component" value="Chromosome 2"/>
</dbReference>
<evidence type="ECO:0000313" key="2">
    <source>
        <dbReference type="EnsemblPlants" id="OMERI02G05150.1"/>
    </source>
</evidence>
<feature type="region of interest" description="Disordered" evidence="1">
    <location>
        <begin position="1"/>
        <end position="64"/>
    </location>
</feature>
<dbReference type="EnsemblPlants" id="OMERI02G05150.1">
    <property type="protein sequence ID" value="OMERI02G05150.1"/>
    <property type="gene ID" value="OMERI02G05150"/>
</dbReference>
<name>A0A0E0CFU8_9ORYZ</name>
<dbReference type="HOGENOM" id="CLU_2593830_0_0_1"/>
<evidence type="ECO:0000313" key="3">
    <source>
        <dbReference type="Proteomes" id="UP000008021"/>
    </source>
</evidence>
<accession>A0A0E0CFU8</accession>
<proteinExistence type="predicted"/>